<dbReference type="InterPro" id="IPR050950">
    <property type="entry name" value="HTH-type_LysR_regulators"/>
</dbReference>
<dbReference type="GO" id="GO:0005829">
    <property type="term" value="C:cytosol"/>
    <property type="evidence" value="ECO:0007669"/>
    <property type="project" value="TreeGrafter"/>
</dbReference>
<evidence type="ECO:0000259" key="5">
    <source>
        <dbReference type="PROSITE" id="PS50931"/>
    </source>
</evidence>
<reference evidence="6 7" key="1">
    <citation type="submission" date="2015-01" db="EMBL/GenBank/DDBJ databases">
        <title>Comparative genomics of the lactic acid bacteria isolated from the honey bee gut.</title>
        <authorList>
            <person name="Ellegaard K.M."/>
            <person name="Tamarit D."/>
            <person name="Javelind E."/>
            <person name="Olofsson T."/>
            <person name="Andersson S.G."/>
            <person name="Vasquez A."/>
        </authorList>
    </citation>
    <scope>NUCLEOTIDE SEQUENCE [LARGE SCALE GENOMIC DNA]</scope>
    <source>
        <strain evidence="6 7">Hma11</strain>
    </source>
</reference>
<evidence type="ECO:0000256" key="4">
    <source>
        <dbReference type="ARBA" id="ARBA00023163"/>
    </source>
</evidence>
<dbReference type="Pfam" id="PF03466">
    <property type="entry name" value="LysR_substrate"/>
    <property type="match status" value="1"/>
</dbReference>
<dbReference type="PATRIC" id="fig|303541.3.peg.190"/>
<evidence type="ECO:0000256" key="1">
    <source>
        <dbReference type="ARBA" id="ARBA00009437"/>
    </source>
</evidence>
<dbReference type="Proteomes" id="UP000033682">
    <property type="component" value="Unassembled WGS sequence"/>
</dbReference>
<dbReference type="PROSITE" id="PS50931">
    <property type="entry name" value="HTH_LYSR"/>
    <property type="match status" value="1"/>
</dbReference>
<keyword evidence="4" id="KW-0804">Transcription</keyword>
<dbReference type="CDD" id="cd05466">
    <property type="entry name" value="PBP2_LTTR_substrate"/>
    <property type="match status" value="1"/>
</dbReference>
<dbReference type="PANTHER" id="PTHR30419">
    <property type="entry name" value="HTH-TYPE TRANSCRIPTIONAL REGULATOR YBHD"/>
    <property type="match status" value="1"/>
</dbReference>
<evidence type="ECO:0000313" key="6">
    <source>
        <dbReference type="EMBL" id="KJY62531.1"/>
    </source>
</evidence>
<keyword evidence="2" id="KW-0805">Transcription regulation</keyword>
<dbReference type="RefSeq" id="WP_082089530.1">
    <property type="nucleotide sequence ID" value="NZ_KQ033999.1"/>
</dbReference>
<dbReference type="Gene3D" id="1.10.10.10">
    <property type="entry name" value="Winged helix-like DNA-binding domain superfamily/Winged helix DNA-binding domain"/>
    <property type="match status" value="1"/>
</dbReference>
<evidence type="ECO:0000256" key="2">
    <source>
        <dbReference type="ARBA" id="ARBA00023015"/>
    </source>
</evidence>
<dbReference type="STRING" id="303541.JF72_00510"/>
<dbReference type="FunFam" id="1.10.10.10:FF:000001">
    <property type="entry name" value="LysR family transcriptional regulator"/>
    <property type="match status" value="1"/>
</dbReference>
<keyword evidence="3" id="KW-0238">DNA-binding</keyword>
<dbReference type="PRINTS" id="PR00039">
    <property type="entry name" value="HTHLYSR"/>
</dbReference>
<dbReference type="GO" id="GO:0003677">
    <property type="term" value="F:DNA binding"/>
    <property type="evidence" value="ECO:0007669"/>
    <property type="project" value="UniProtKB-KW"/>
</dbReference>
<organism evidence="6 7">
    <name type="scientific">Lactobacillus apis</name>
    <dbReference type="NCBI Taxonomy" id="303541"/>
    <lineage>
        <taxon>Bacteria</taxon>
        <taxon>Bacillati</taxon>
        <taxon>Bacillota</taxon>
        <taxon>Bacilli</taxon>
        <taxon>Lactobacillales</taxon>
        <taxon>Lactobacillaceae</taxon>
        <taxon>Lactobacillus</taxon>
    </lineage>
</organism>
<keyword evidence="7" id="KW-1185">Reference proteome</keyword>
<dbReference type="SUPFAM" id="SSF46785">
    <property type="entry name" value="Winged helix' DNA-binding domain"/>
    <property type="match status" value="1"/>
</dbReference>
<sequence length="295" mass="33054">MELRVLNYFVAVAQEGNMTRAAKKVLISQPALSRQIADLEAELGVKLFDRQKRRLTLTPAGHYLLEQAQEILELTSRTKRNLETTSFISGDLTIAAGESIGMQQIMNVISQIIKDHPTVKIHLLNGDYSYAERKLNNGTADFGVIIGDISLPSYASLTLSEKDTWGVLMPRDDILAAKEVITPKDLCGRSLLTSQQALQTHLFQNWLGNYYDDVNFIGDYNLNFNGTLMVKNHSALMLTLDNLADTSESSGLTFKKLCPSLQQTIRVIWKREVSLSPVAELFLKSLKEEICKDCR</sequence>
<dbReference type="InterPro" id="IPR036388">
    <property type="entry name" value="WH-like_DNA-bd_sf"/>
</dbReference>
<dbReference type="AlphaFoldDB" id="A0A0F4LYB4"/>
<feature type="domain" description="HTH lysR-type" evidence="5">
    <location>
        <begin position="1"/>
        <end position="58"/>
    </location>
</feature>
<proteinExistence type="inferred from homology"/>
<protein>
    <submittedName>
        <fullName evidence="6">Transcriptional regulator</fullName>
    </submittedName>
</protein>
<dbReference type="InterPro" id="IPR000847">
    <property type="entry name" value="LysR_HTH_N"/>
</dbReference>
<comment type="similarity">
    <text evidence="1">Belongs to the LysR transcriptional regulatory family.</text>
</comment>
<dbReference type="GO" id="GO:0003700">
    <property type="term" value="F:DNA-binding transcription factor activity"/>
    <property type="evidence" value="ECO:0007669"/>
    <property type="project" value="InterPro"/>
</dbReference>
<dbReference type="Pfam" id="PF00126">
    <property type="entry name" value="HTH_1"/>
    <property type="match status" value="1"/>
</dbReference>
<evidence type="ECO:0000313" key="7">
    <source>
        <dbReference type="Proteomes" id="UP000033682"/>
    </source>
</evidence>
<dbReference type="EMBL" id="JXLG01000002">
    <property type="protein sequence ID" value="KJY62531.1"/>
    <property type="molecule type" value="Genomic_DNA"/>
</dbReference>
<gene>
    <name evidence="6" type="primary">lysR1</name>
    <name evidence="6" type="ORF">JF72_00510</name>
</gene>
<comment type="caution">
    <text evidence="6">The sequence shown here is derived from an EMBL/GenBank/DDBJ whole genome shotgun (WGS) entry which is preliminary data.</text>
</comment>
<dbReference type="PANTHER" id="PTHR30419:SF8">
    <property type="entry name" value="NITROGEN ASSIMILATION TRANSCRIPTIONAL ACTIVATOR-RELATED"/>
    <property type="match status" value="1"/>
</dbReference>
<dbReference type="SUPFAM" id="SSF53850">
    <property type="entry name" value="Periplasmic binding protein-like II"/>
    <property type="match status" value="1"/>
</dbReference>
<evidence type="ECO:0000256" key="3">
    <source>
        <dbReference type="ARBA" id="ARBA00023125"/>
    </source>
</evidence>
<dbReference type="HOGENOM" id="CLU_039613_6_2_9"/>
<dbReference type="InterPro" id="IPR036390">
    <property type="entry name" value="WH_DNA-bd_sf"/>
</dbReference>
<name>A0A0F4LYB4_9LACO</name>
<accession>A0A0F4LYB4</accession>
<dbReference type="Gene3D" id="3.40.190.290">
    <property type="match status" value="1"/>
</dbReference>
<dbReference type="InterPro" id="IPR005119">
    <property type="entry name" value="LysR_subst-bd"/>
</dbReference>